<accession>A0A0P7BAI4</accession>
<dbReference type="OrthoDB" id="9804622at2"/>
<protein>
    <submittedName>
        <fullName evidence="2">Uncharacterized protein</fullName>
    </submittedName>
</protein>
<organism evidence="2 3">
    <name type="scientific">Jiulongibacter sediminis</name>
    <dbReference type="NCBI Taxonomy" id="1605367"/>
    <lineage>
        <taxon>Bacteria</taxon>
        <taxon>Pseudomonadati</taxon>
        <taxon>Bacteroidota</taxon>
        <taxon>Cytophagia</taxon>
        <taxon>Cytophagales</taxon>
        <taxon>Leadbetterellaceae</taxon>
        <taxon>Jiulongibacter</taxon>
    </lineage>
</organism>
<name>A0A0P7BAI4_9BACT</name>
<keyword evidence="3" id="KW-1185">Reference proteome</keyword>
<reference evidence="2 3" key="1">
    <citation type="submission" date="2015-07" db="EMBL/GenBank/DDBJ databases">
        <title>The draft genome sequence of Leadbetterella sp. JN14-9.</title>
        <authorList>
            <person name="Liu Y."/>
            <person name="Du J."/>
            <person name="Shao Z."/>
        </authorList>
    </citation>
    <scope>NUCLEOTIDE SEQUENCE [LARGE SCALE GENOMIC DNA]</scope>
    <source>
        <strain evidence="2 3">JN14-9</strain>
    </source>
</reference>
<evidence type="ECO:0000313" key="2">
    <source>
        <dbReference type="EMBL" id="KPM47397.1"/>
    </source>
</evidence>
<keyword evidence="1" id="KW-0732">Signal</keyword>
<proteinExistence type="predicted"/>
<dbReference type="Proteomes" id="UP000050454">
    <property type="component" value="Unassembled WGS sequence"/>
</dbReference>
<evidence type="ECO:0000313" key="3">
    <source>
        <dbReference type="Proteomes" id="UP000050454"/>
    </source>
</evidence>
<dbReference type="STRING" id="1605367.AFM12_14680"/>
<gene>
    <name evidence="2" type="ORF">AFM12_14680</name>
</gene>
<feature type="signal peptide" evidence="1">
    <location>
        <begin position="1"/>
        <end position="17"/>
    </location>
</feature>
<dbReference type="AlphaFoldDB" id="A0A0P7BAI4"/>
<feature type="chain" id="PRO_5006135563" evidence="1">
    <location>
        <begin position="18"/>
        <end position="367"/>
    </location>
</feature>
<dbReference type="RefSeq" id="WP_055149572.1">
    <property type="nucleotide sequence ID" value="NZ_JXSZ01000011.1"/>
</dbReference>
<dbReference type="EMBL" id="LGTQ01000011">
    <property type="protein sequence ID" value="KPM47397.1"/>
    <property type="molecule type" value="Genomic_DNA"/>
</dbReference>
<sequence>MKNGILLLVLLSHVSFAQSITGKWENKQFGYSFVFNQNGSYNFDFPAQNMRNLSGTYQKSGNTLLIKNAYGTVNYKIQWVGNQLRLSDAQGTWILNKVGGNSLLDESKFPKIIAQSGTLKLTEEGPKTYETIINLVLDKKVTTVDYQSIVAETKRMFLKCPEVILGDIQTAKESFEQILQNGDPNVIGQFRQAFLGQVYQMAVIDQNPDMQVFWKIFDKYLDVVAFDSKSQLVLTSKDLEAYLNYIDLLAVNQGGQKLNLASRKQLSEQTIANFSRLSQNEKKFLSNADLAYQLTKSNLSRFTAQQTQTFRQQFTPQVQLVQTQQMDADFYQRYSRMMLENHVSIMNGIENLGGTGDYWEIKPSYGW</sequence>
<evidence type="ECO:0000256" key="1">
    <source>
        <dbReference type="SAM" id="SignalP"/>
    </source>
</evidence>
<comment type="caution">
    <text evidence="2">The sequence shown here is derived from an EMBL/GenBank/DDBJ whole genome shotgun (WGS) entry which is preliminary data.</text>
</comment>